<keyword evidence="8" id="KW-0458">Lysosome</keyword>
<evidence type="ECO:0000256" key="4">
    <source>
        <dbReference type="ARBA" id="ARBA00012754"/>
    </source>
</evidence>
<dbReference type="Pfam" id="PF17753">
    <property type="entry name" value="Ig_mannosidase"/>
    <property type="match status" value="1"/>
</dbReference>
<dbReference type="InterPro" id="IPR023128">
    <property type="entry name" value="Prot_N_Gln_amidohydro_ab_roll"/>
</dbReference>
<organism evidence="15 16">
    <name type="scientific">Synchytrium endobioticum</name>
    <dbReference type="NCBI Taxonomy" id="286115"/>
    <lineage>
        <taxon>Eukaryota</taxon>
        <taxon>Fungi</taxon>
        <taxon>Fungi incertae sedis</taxon>
        <taxon>Chytridiomycota</taxon>
        <taxon>Chytridiomycota incertae sedis</taxon>
        <taxon>Chytridiomycetes</taxon>
        <taxon>Synchytriales</taxon>
        <taxon>Synchytriaceae</taxon>
        <taxon>Synchytrium</taxon>
    </lineage>
</organism>
<dbReference type="FunFam" id="2.60.120.260:FF:000060">
    <property type="entry name" value="Probable beta-mannosidase"/>
    <property type="match status" value="1"/>
</dbReference>
<dbReference type="Gene3D" id="3.10.620.10">
    <property type="entry name" value="Protein N-terminal glutamine amidohydrolase, alpha beta roll"/>
    <property type="match status" value="1"/>
</dbReference>
<evidence type="ECO:0000259" key="12">
    <source>
        <dbReference type="Pfam" id="PF17753"/>
    </source>
</evidence>
<dbReference type="Pfam" id="PF17786">
    <property type="entry name" value="Mannosidase_ig"/>
    <property type="match status" value="1"/>
</dbReference>
<evidence type="ECO:0000259" key="11">
    <source>
        <dbReference type="Pfam" id="PF09764"/>
    </source>
</evidence>
<dbReference type="InterPro" id="IPR041625">
    <property type="entry name" value="Beta-mannosidase_Ig"/>
</dbReference>
<dbReference type="Pfam" id="PF22666">
    <property type="entry name" value="Glyco_hydro_2_N2"/>
    <property type="match status" value="1"/>
</dbReference>
<dbReference type="GO" id="GO:0016811">
    <property type="term" value="F:hydrolase activity, acting on carbon-nitrogen (but not peptide) bonds, in linear amides"/>
    <property type="evidence" value="ECO:0007669"/>
    <property type="project" value="InterPro"/>
</dbReference>
<keyword evidence="5" id="KW-0732">Signal</keyword>
<dbReference type="UniPathway" id="UPA00280"/>
<keyword evidence="6" id="KW-0378">Hydrolase</keyword>
<dbReference type="Gene3D" id="2.60.40.10">
    <property type="entry name" value="Immunoglobulins"/>
    <property type="match status" value="2"/>
</dbReference>
<dbReference type="SUPFAM" id="SSF49785">
    <property type="entry name" value="Galactose-binding domain-like"/>
    <property type="match status" value="1"/>
</dbReference>
<evidence type="ECO:0000259" key="14">
    <source>
        <dbReference type="Pfam" id="PF22666"/>
    </source>
</evidence>
<feature type="domain" description="Protein N-terminal glutamine amidohydrolase alpha beta roll" evidence="11">
    <location>
        <begin position="1058"/>
        <end position="1198"/>
    </location>
</feature>
<evidence type="ECO:0000256" key="6">
    <source>
        <dbReference type="ARBA" id="ARBA00022801"/>
    </source>
</evidence>
<sequence>MARPCHQKLVSFGLNLASFRIKAVEDRLPLCVPVKTSKCKMVAFSKPELLINLDGTSWTASNRNGSIAVPAEVPGEIHTDLMRARIIDDPYVRDNHIKYRWIALDEWTFQTTFTLPAHSLQAPAVLLVCEGLDTIAHIVVNGKSVGYADNQFRRWIYDVGPALMEGSNELAIRFESAISYAARKASRSKYVIPDMYSEAQHGERNRSFIRKEQSSFSWDWGPCFAPCGIWKSIYILPLHSAIWISDICPQVSRNESVWNVKVTVWMTGGGEGLGYVELQAQCAGIQSEKHSVGLSDVPGKIEPFTIELEVPTSEVEQWWPMGYGEQPLYELTVLGQMFGFEVNGVPIFAKGSNFIPADCFESRVTKEKLRMLLQSCVEANHNMIRVWGGGIYQQDAFYDLCDELGLMVWQEFLFACALYPTDTAFISNVRKEVEHQLKRLMHHVSIVLWSGNNENEEALITGWFDVARKNPQLYAIDYDRLYHQCIMEKVKEMDKVRPYISSSPSNGIVSDDPYTERFQFGSDENELYGDIHNYNYRDDGTDVSKMPCPRFASEYGFQAMPSFTTMRTISSPADWHSHSPFMMMRNHRKNGQDEMLLQIRYKFKWPIVTPLDMSADMFDQFCYLSQCSQAMTVRAQTEHYRRLRGVEHRCMGALYWQCNDIWQAPTWSGIEFNGRWKMLHYYSKKFFAPILVSSYEVSKGGAYEVHISNDTCDDIEGELTIELHSFETAMSHVVKELPVSCQAVSSKCVASYEGAAELARSATVKHDAFFTHTLRIRNEVVATSEYFPDSFDKVRLQPVTIKISNARASRSGTSPLAVEYAITFDLEADAVAVFVWLEFDDRYQGRFSDNGFVLLPGMKKFVEYKLWDSTLFDLMEMTSVKWDEVIRIRSLQDAQKWDVGCSGDRAYQKKACAEGRVRKSKENTMTDWQLITRDSIKCEEACYTDPSAKDCEAGICPSHHLRERIHTTKLLAIRRWWSSPSNEATTDRFDQAFLNEITKHRLIFASPSETNSKIPSSRGNMAIEKLGIGDTIHTIKPFLLIRGKSVFRSFRLQGFCSLVPFWNQRARPGSDAPVVWDYHVFAMTKNSGAPLVYDLDTTLGLPCNFETYLSEALKASFELPLELRRKYRVIEGNQFIKHFASDRSHMKTTNGSWTSLPPTYRCIATADSTMNLPLYIDMETNTGSEIYGRVYDEQGFIGIFR</sequence>
<evidence type="ECO:0000256" key="2">
    <source>
        <dbReference type="ARBA" id="ARBA00004371"/>
    </source>
</evidence>
<comment type="catalytic activity">
    <reaction evidence="1">
        <text>Hydrolysis of terminal, non-reducing beta-D-mannose residues in beta-D-mannosides.</text>
        <dbReference type="EC" id="3.2.1.25"/>
    </reaction>
</comment>
<dbReference type="InterPro" id="IPR008979">
    <property type="entry name" value="Galactose-bd-like_sf"/>
</dbReference>
<keyword evidence="9" id="KW-0326">Glycosidase</keyword>
<dbReference type="InterPro" id="IPR036156">
    <property type="entry name" value="Beta-gal/glucu_dom_sf"/>
</dbReference>
<keyword evidence="7" id="KW-0325">Glycoprotein</keyword>
<evidence type="ECO:0000259" key="13">
    <source>
        <dbReference type="Pfam" id="PF17786"/>
    </source>
</evidence>
<comment type="pathway">
    <text evidence="3">Glycan metabolism; N-glycan degradation.</text>
</comment>
<dbReference type="Proteomes" id="UP000317494">
    <property type="component" value="Unassembled WGS sequence"/>
</dbReference>
<protein>
    <recommendedName>
        <fullName evidence="4">beta-mannosidase</fullName>
        <ecNumber evidence="4">3.2.1.25</ecNumber>
    </recommendedName>
    <alternativeName>
        <fullName evidence="10">Mannanase</fullName>
    </alternativeName>
</protein>
<dbReference type="GO" id="GO:0004567">
    <property type="term" value="F:beta-mannosidase activity"/>
    <property type="evidence" value="ECO:0007669"/>
    <property type="project" value="UniProtKB-EC"/>
</dbReference>
<reference evidence="15 16" key="1">
    <citation type="journal article" date="2019" name="Sci. Rep.">
        <title>Comparative genomics of chytrid fungi reveal insights into the obligate biotrophic and pathogenic lifestyle of Synchytrium endobioticum.</title>
        <authorList>
            <person name="van de Vossenberg B.T.L.H."/>
            <person name="Warris S."/>
            <person name="Nguyen H.D.T."/>
            <person name="van Gent-Pelzer M.P.E."/>
            <person name="Joly D.L."/>
            <person name="van de Geest H.C."/>
            <person name="Bonants P.J.M."/>
            <person name="Smith D.S."/>
            <person name="Levesque C.A."/>
            <person name="van der Lee T.A.J."/>
        </authorList>
    </citation>
    <scope>NUCLEOTIDE SEQUENCE [LARGE SCALE GENOMIC DNA]</scope>
    <source>
        <strain evidence="15 16">MB42</strain>
    </source>
</reference>
<dbReference type="Gene3D" id="3.20.20.80">
    <property type="entry name" value="Glycosidases"/>
    <property type="match status" value="1"/>
</dbReference>
<dbReference type="GO" id="GO:0006516">
    <property type="term" value="P:glycoprotein catabolic process"/>
    <property type="evidence" value="ECO:0007669"/>
    <property type="project" value="TreeGrafter"/>
</dbReference>
<evidence type="ECO:0000256" key="3">
    <source>
        <dbReference type="ARBA" id="ARBA00004740"/>
    </source>
</evidence>
<evidence type="ECO:0000256" key="10">
    <source>
        <dbReference type="ARBA" id="ARBA00033445"/>
    </source>
</evidence>
<dbReference type="PANTHER" id="PTHR43730:SF1">
    <property type="entry name" value="BETA-MANNOSIDASE"/>
    <property type="match status" value="1"/>
</dbReference>
<dbReference type="SUPFAM" id="SSF49303">
    <property type="entry name" value="beta-Galactosidase/glucuronidase domain"/>
    <property type="match status" value="2"/>
</dbReference>
<comment type="caution">
    <text evidence="15">The sequence shown here is derived from an EMBL/GenBank/DDBJ whole genome shotgun (WGS) entry which is preliminary data.</text>
</comment>
<dbReference type="InterPro" id="IPR037132">
    <property type="entry name" value="N_Gln_amidohydro_ab_roll_sf"/>
</dbReference>
<evidence type="ECO:0000256" key="5">
    <source>
        <dbReference type="ARBA" id="ARBA00022729"/>
    </source>
</evidence>
<comment type="subcellular location">
    <subcellularLocation>
        <location evidence="2">Lysosome</location>
    </subcellularLocation>
</comment>
<evidence type="ECO:0000313" key="16">
    <source>
        <dbReference type="Proteomes" id="UP000317494"/>
    </source>
</evidence>
<dbReference type="SUPFAM" id="SSF51445">
    <property type="entry name" value="(Trans)glycosidases"/>
    <property type="match status" value="1"/>
</dbReference>
<dbReference type="InterPro" id="IPR054593">
    <property type="entry name" value="Beta-mannosidase-like_N2"/>
</dbReference>
<dbReference type="InterPro" id="IPR013783">
    <property type="entry name" value="Ig-like_fold"/>
</dbReference>
<dbReference type="InterPro" id="IPR050887">
    <property type="entry name" value="Beta-mannosidase_GH2"/>
</dbReference>
<dbReference type="AlphaFoldDB" id="A0A507DM90"/>
<dbReference type="PANTHER" id="PTHR43730">
    <property type="entry name" value="BETA-MANNOSIDASE"/>
    <property type="match status" value="1"/>
</dbReference>
<dbReference type="VEuPathDB" id="FungiDB:SeMB42_g01281"/>
<proteinExistence type="predicted"/>
<evidence type="ECO:0000313" key="15">
    <source>
        <dbReference type="EMBL" id="TPX52636.1"/>
    </source>
</evidence>
<dbReference type="STRING" id="286115.A0A507DM90"/>
<gene>
    <name evidence="15" type="ORF">SeMB42_g01281</name>
</gene>
<dbReference type="FunFam" id="3.20.20.80:FF:000050">
    <property type="entry name" value="Beta-mannosidase B"/>
    <property type="match status" value="1"/>
</dbReference>
<evidence type="ECO:0000256" key="9">
    <source>
        <dbReference type="ARBA" id="ARBA00023295"/>
    </source>
</evidence>
<dbReference type="EMBL" id="QEAN01000031">
    <property type="protein sequence ID" value="TPX52636.1"/>
    <property type="molecule type" value="Genomic_DNA"/>
</dbReference>
<dbReference type="InterPro" id="IPR041447">
    <property type="entry name" value="Mannosidase_ig"/>
</dbReference>
<evidence type="ECO:0000256" key="8">
    <source>
        <dbReference type="ARBA" id="ARBA00023228"/>
    </source>
</evidence>
<dbReference type="Pfam" id="PF09764">
    <property type="entry name" value="Nt_Gln_amidase"/>
    <property type="match status" value="1"/>
</dbReference>
<accession>A0A507DM90</accession>
<evidence type="ECO:0000256" key="1">
    <source>
        <dbReference type="ARBA" id="ARBA00000829"/>
    </source>
</evidence>
<name>A0A507DM90_9FUNG</name>
<feature type="domain" description="Mannosidase Ig/CBM-like" evidence="13">
    <location>
        <begin position="702"/>
        <end position="790"/>
    </location>
</feature>
<feature type="domain" description="Beta-mannosidase-like galactose-binding" evidence="14">
    <location>
        <begin position="58"/>
        <end position="231"/>
    </location>
</feature>
<keyword evidence="16" id="KW-1185">Reference proteome</keyword>
<dbReference type="InterPro" id="IPR017853">
    <property type="entry name" value="GH"/>
</dbReference>
<dbReference type="EC" id="3.2.1.25" evidence="4"/>
<feature type="domain" description="Beta-mannosidase Ig-fold" evidence="12">
    <location>
        <begin position="821"/>
        <end position="893"/>
    </location>
</feature>
<dbReference type="Gene3D" id="2.60.120.260">
    <property type="entry name" value="Galactose-binding domain-like"/>
    <property type="match status" value="1"/>
</dbReference>
<evidence type="ECO:0000256" key="7">
    <source>
        <dbReference type="ARBA" id="ARBA00023180"/>
    </source>
</evidence>